<dbReference type="Proteomes" id="UP001208364">
    <property type="component" value="Unassembled WGS sequence"/>
</dbReference>
<evidence type="ECO:0008006" key="3">
    <source>
        <dbReference type="Google" id="ProtNLM"/>
    </source>
</evidence>
<protein>
    <recommendedName>
        <fullName evidence="3">Transposase</fullName>
    </recommendedName>
</protein>
<keyword evidence="2" id="KW-1185">Reference proteome</keyword>
<evidence type="ECO:0000313" key="2">
    <source>
        <dbReference type="Proteomes" id="UP001208364"/>
    </source>
</evidence>
<accession>A0ABT2SRX8</accession>
<organism evidence="1 2">
    <name type="scientific">[Clostridium] ammoniilyticum</name>
    <dbReference type="NCBI Taxonomy" id="2981784"/>
    <lineage>
        <taxon>Bacteria</taxon>
        <taxon>Bacillati</taxon>
        <taxon>Bacillota</taxon>
        <taxon>Erysipelotrichia</taxon>
        <taxon>Erysipelotrichales</taxon>
        <taxon>Coprobacillaceae</taxon>
        <taxon>Faecalibacillus</taxon>
    </lineage>
</organism>
<dbReference type="RefSeq" id="WP_147579726.1">
    <property type="nucleotide sequence ID" value="NZ_JAOQJR010000002.1"/>
</dbReference>
<reference evidence="1 2" key="1">
    <citation type="journal article" date="2021" name="ISME Commun">
        <title>Automated analysis of genomic sequences facilitates high-throughput and comprehensive description of bacteria.</title>
        <authorList>
            <person name="Hitch T.C.A."/>
        </authorList>
    </citation>
    <scope>NUCLEOTIDE SEQUENCE [LARGE SCALE GENOMIC DNA]</scope>
    <source>
        <strain evidence="1 2">H4_15</strain>
    </source>
</reference>
<comment type="caution">
    <text evidence="1">The sequence shown here is derived from an EMBL/GenBank/DDBJ whole genome shotgun (WGS) entry which is preliminary data.</text>
</comment>
<name>A0ABT2SRX8_9FIRM</name>
<gene>
    <name evidence="1" type="ORF">OCV55_02675</name>
</gene>
<evidence type="ECO:0000313" key="1">
    <source>
        <dbReference type="EMBL" id="MCU6737588.1"/>
    </source>
</evidence>
<sequence length="79" mass="9269">MIFTFLIHFENDSAVIINDTKSAEDKKRRRDIIVRGDIHGVYCFFGVEHQSTINQEMVIRCGIYEMTEYLKQIKNGMPL</sequence>
<proteinExistence type="predicted"/>
<dbReference type="EMBL" id="JAOQJR010000002">
    <property type="protein sequence ID" value="MCU6737588.1"/>
    <property type="molecule type" value="Genomic_DNA"/>
</dbReference>